<keyword evidence="1" id="KW-1133">Transmembrane helix</keyword>
<feature type="non-terminal residue" evidence="2">
    <location>
        <position position="1"/>
    </location>
</feature>
<dbReference type="Proteomes" id="UP001234989">
    <property type="component" value="Chromosome 6"/>
</dbReference>
<evidence type="ECO:0000313" key="3">
    <source>
        <dbReference type="Proteomes" id="UP001234989"/>
    </source>
</evidence>
<evidence type="ECO:0000313" key="2">
    <source>
        <dbReference type="EMBL" id="WMV35049.1"/>
    </source>
</evidence>
<organism evidence="2 3">
    <name type="scientific">Solanum verrucosum</name>
    <dbReference type="NCBI Taxonomy" id="315347"/>
    <lineage>
        <taxon>Eukaryota</taxon>
        <taxon>Viridiplantae</taxon>
        <taxon>Streptophyta</taxon>
        <taxon>Embryophyta</taxon>
        <taxon>Tracheophyta</taxon>
        <taxon>Spermatophyta</taxon>
        <taxon>Magnoliopsida</taxon>
        <taxon>eudicotyledons</taxon>
        <taxon>Gunneridae</taxon>
        <taxon>Pentapetalae</taxon>
        <taxon>asterids</taxon>
        <taxon>lamiids</taxon>
        <taxon>Solanales</taxon>
        <taxon>Solanaceae</taxon>
        <taxon>Solanoideae</taxon>
        <taxon>Solaneae</taxon>
        <taxon>Solanum</taxon>
    </lineage>
</organism>
<keyword evidence="1" id="KW-0472">Membrane</keyword>
<name>A0AAF0TWN5_SOLVR</name>
<keyword evidence="1" id="KW-0812">Transmembrane</keyword>
<proteinExistence type="predicted"/>
<reference evidence="2" key="1">
    <citation type="submission" date="2023-08" db="EMBL/GenBank/DDBJ databases">
        <title>A de novo genome assembly of Solanum verrucosum Schlechtendal, a Mexican diploid species geographically isolated from the other diploid A-genome species in potato relatives.</title>
        <authorList>
            <person name="Hosaka K."/>
        </authorList>
    </citation>
    <scope>NUCLEOTIDE SEQUENCE</scope>
    <source>
        <tissue evidence="2">Young leaves</tissue>
    </source>
</reference>
<dbReference type="EMBL" id="CP133617">
    <property type="protein sequence ID" value="WMV35049.1"/>
    <property type="molecule type" value="Genomic_DNA"/>
</dbReference>
<feature type="transmembrane region" description="Helical" evidence="1">
    <location>
        <begin position="15"/>
        <end position="35"/>
    </location>
</feature>
<dbReference type="AlphaFoldDB" id="A0AAF0TWN5"/>
<gene>
    <name evidence="2" type="ORF">MTR67_028434</name>
</gene>
<keyword evidence="3" id="KW-1185">Reference proteome</keyword>
<protein>
    <submittedName>
        <fullName evidence="2">Uncharacterized protein</fullName>
    </submittedName>
</protein>
<sequence>GSTTLQQLYKIHSDYTYDLCYFLSSLATMVMRCILRTHVKQVSTTCCMS</sequence>
<accession>A0AAF0TWN5</accession>
<evidence type="ECO:0000256" key="1">
    <source>
        <dbReference type="SAM" id="Phobius"/>
    </source>
</evidence>